<reference evidence="1" key="1">
    <citation type="submission" date="2020-08" db="EMBL/GenBank/DDBJ databases">
        <title>Multicomponent nature underlies the extraordinary mechanical properties of spider dragline silk.</title>
        <authorList>
            <person name="Kono N."/>
            <person name="Nakamura H."/>
            <person name="Mori M."/>
            <person name="Yoshida Y."/>
            <person name="Ohtoshi R."/>
            <person name="Malay A.D."/>
            <person name="Moran D.A.P."/>
            <person name="Tomita M."/>
            <person name="Numata K."/>
            <person name="Arakawa K."/>
        </authorList>
    </citation>
    <scope>NUCLEOTIDE SEQUENCE</scope>
</reference>
<accession>A0A8X7BY68</accession>
<keyword evidence="2" id="KW-1185">Reference proteome</keyword>
<organism evidence="1 2">
    <name type="scientific">Trichonephila inaurata madagascariensis</name>
    <dbReference type="NCBI Taxonomy" id="2747483"/>
    <lineage>
        <taxon>Eukaryota</taxon>
        <taxon>Metazoa</taxon>
        <taxon>Ecdysozoa</taxon>
        <taxon>Arthropoda</taxon>
        <taxon>Chelicerata</taxon>
        <taxon>Arachnida</taxon>
        <taxon>Araneae</taxon>
        <taxon>Araneomorphae</taxon>
        <taxon>Entelegynae</taxon>
        <taxon>Araneoidea</taxon>
        <taxon>Nephilidae</taxon>
        <taxon>Trichonephila</taxon>
        <taxon>Trichonephila inaurata</taxon>
    </lineage>
</organism>
<comment type="caution">
    <text evidence="1">The sequence shown here is derived from an EMBL/GenBank/DDBJ whole genome shotgun (WGS) entry which is preliminary data.</text>
</comment>
<name>A0A8X7BY68_9ARAC</name>
<dbReference type="EMBL" id="BMAV01006371">
    <property type="protein sequence ID" value="GFY48285.1"/>
    <property type="molecule type" value="Genomic_DNA"/>
</dbReference>
<evidence type="ECO:0000313" key="1">
    <source>
        <dbReference type="EMBL" id="GFY48285.1"/>
    </source>
</evidence>
<evidence type="ECO:0000313" key="2">
    <source>
        <dbReference type="Proteomes" id="UP000886998"/>
    </source>
</evidence>
<protein>
    <submittedName>
        <fullName evidence="1">Uncharacterized protein</fullName>
    </submittedName>
</protein>
<gene>
    <name evidence="1" type="ORF">TNIN_332341</name>
</gene>
<dbReference type="AlphaFoldDB" id="A0A8X7BY68"/>
<sequence>MKRAVWVGTGGSQNHSPFVVAFLERLGIRSKRAVRENRFHHVHDPVLGVRQFFPFHCRYNSESSNVYLHRGELFAWCGSSTIRCRR</sequence>
<proteinExistence type="predicted"/>
<dbReference type="Proteomes" id="UP000886998">
    <property type="component" value="Unassembled WGS sequence"/>
</dbReference>